<dbReference type="AlphaFoldDB" id="A0A7Y0LCG4"/>
<sequence length="474" mass="54048">MQGTLAKVISLTLFSCLLVLMPAKCFATTQASIHISTVKLNGATLLRYQQILQNALGQSVNVAEAINLLNADILITDALQQNSQWIKSYYLLDTIPAFDLITLSVAQVSNPLYGAIRHEYLLKSQQNSYIVDDRDSAVKLLAKNKIDGIIDFRENQARYYRELPNVVITPLSEKKAVYVYFRDANMAANYSKSAISLKHTPKKNSNRQSDSDALQWYLIVKKFDTELGKLVPYSEDEQVLKMLNSEFNSKHIDSGSTAIGFQQLSNQNNLCILNTIKSEERLAVADYSNASALYFNYRLYTLRYEPPEQQLLPLLNDEKIDIIELFQKHTDAIFGYYRFSVQSFDQQLRALIDANPERFIIIDESKLRDSYEYLKRKRIDYLIGLPRLLKDSKPHDSISFNFQSYTMVGYEDLSPSFIACSKSALSDKALAQINKLLASNKFIEQLIAIYTKGMTSNTQQIFAQSFKKLHSLKN</sequence>
<keyword evidence="3" id="KW-1185">Reference proteome</keyword>
<name>A0A7Y0LCG4_9GAMM</name>
<keyword evidence="1" id="KW-0732">Signal</keyword>
<evidence type="ECO:0000256" key="1">
    <source>
        <dbReference type="SAM" id="SignalP"/>
    </source>
</evidence>
<dbReference type="Proteomes" id="UP000568664">
    <property type="component" value="Unassembled WGS sequence"/>
</dbReference>
<accession>A0A7Y0LCG4</accession>
<organism evidence="2 3">
    <name type="scientific">Thalassotalea algicola</name>
    <dbReference type="NCBI Taxonomy" id="2716224"/>
    <lineage>
        <taxon>Bacteria</taxon>
        <taxon>Pseudomonadati</taxon>
        <taxon>Pseudomonadota</taxon>
        <taxon>Gammaproteobacteria</taxon>
        <taxon>Alteromonadales</taxon>
        <taxon>Colwelliaceae</taxon>
        <taxon>Thalassotalea</taxon>
    </lineage>
</organism>
<evidence type="ECO:0000313" key="2">
    <source>
        <dbReference type="EMBL" id="NMP32019.1"/>
    </source>
</evidence>
<comment type="caution">
    <text evidence="2">The sequence shown here is derived from an EMBL/GenBank/DDBJ whole genome shotgun (WGS) entry which is preliminary data.</text>
</comment>
<proteinExistence type="predicted"/>
<reference evidence="2 3" key="1">
    <citation type="submission" date="2020-04" db="EMBL/GenBank/DDBJ databases">
        <title>Thalassotalea sp. M1531, isolated from the surface of marine red alga.</title>
        <authorList>
            <person name="Pang L."/>
            <person name="Lu D.-C."/>
        </authorList>
    </citation>
    <scope>NUCLEOTIDE SEQUENCE [LARGE SCALE GENOMIC DNA]</scope>
    <source>
        <strain evidence="2 3">M1531</strain>
    </source>
</reference>
<dbReference type="EMBL" id="JABBXH010000003">
    <property type="protein sequence ID" value="NMP32019.1"/>
    <property type="molecule type" value="Genomic_DNA"/>
</dbReference>
<dbReference type="RefSeq" id="WP_169075344.1">
    <property type="nucleotide sequence ID" value="NZ_JABBXH010000003.1"/>
</dbReference>
<gene>
    <name evidence="2" type="ORF">HII17_10610</name>
</gene>
<evidence type="ECO:0008006" key="4">
    <source>
        <dbReference type="Google" id="ProtNLM"/>
    </source>
</evidence>
<evidence type="ECO:0000313" key="3">
    <source>
        <dbReference type="Proteomes" id="UP000568664"/>
    </source>
</evidence>
<protein>
    <recommendedName>
        <fullName evidence="4">Solute-binding protein family 3/N-terminal domain-containing protein</fullName>
    </recommendedName>
</protein>
<feature type="chain" id="PRO_5030805549" description="Solute-binding protein family 3/N-terminal domain-containing protein" evidence="1">
    <location>
        <begin position="28"/>
        <end position="474"/>
    </location>
</feature>
<feature type="signal peptide" evidence="1">
    <location>
        <begin position="1"/>
        <end position="27"/>
    </location>
</feature>